<sequence length="344" mass="37068">MIRIGLLGAARISDKAIFQPLQQLDGFVLQAVAASSLERARQYAGAHGILHVADCYQALLARDDIDLIYNALPPSEHAYWTIQALEHGKHVLCEKPFAMDASEAEAMVQAAQVAGKVLLEAFHYRFHPLFVEVMRLVQAGTIGTISHLRANFSVRIPYFAGSLRHDAVLGGGAMMDLGCYPLHWVRTLMQDESAQEPEVVSANCISAGANSGGQQIDLSMQAQLLFANGAIADIGSSMAEHLSRSPDTSLVLEGSLGSIEVSGLITPQQGNSIKVITADAERQYSVPGRSTSHSTYYYQLQHVKDCLQGSATALTGGADAISNMRLLDQIYQQAGLLSRGQCRS</sequence>
<dbReference type="InterPro" id="IPR050984">
    <property type="entry name" value="Gfo/Idh/MocA_domain"/>
</dbReference>
<dbReference type="InterPro" id="IPR036291">
    <property type="entry name" value="NAD(P)-bd_dom_sf"/>
</dbReference>
<organism evidence="5 6">
    <name type="scientific">Rheinheimera lutimaris</name>
    <dbReference type="NCBI Taxonomy" id="2740584"/>
    <lineage>
        <taxon>Bacteria</taxon>
        <taxon>Pseudomonadati</taxon>
        <taxon>Pseudomonadota</taxon>
        <taxon>Gammaproteobacteria</taxon>
        <taxon>Chromatiales</taxon>
        <taxon>Chromatiaceae</taxon>
        <taxon>Rheinheimera</taxon>
    </lineage>
</organism>
<evidence type="ECO:0000313" key="6">
    <source>
        <dbReference type="Proteomes" id="UP000523161"/>
    </source>
</evidence>
<dbReference type="GO" id="GO:0016491">
    <property type="term" value="F:oxidoreductase activity"/>
    <property type="evidence" value="ECO:0007669"/>
    <property type="project" value="UniProtKB-KW"/>
</dbReference>
<dbReference type="GO" id="GO:0000166">
    <property type="term" value="F:nucleotide binding"/>
    <property type="evidence" value="ECO:0007669"/>
    <property type="project" value="InterPro"/>
</dbReference>
<dbReference type="RefSeq" id="WP_173502077.1">
    <property type="nucleotide sequence ID" value="NZ_JABSOD010000018.1"/>
</dbReference>
<dbReference type="Gene3D" id="3.40.50.720">
    <property type="entry name" value="NAD(P)-binding Rossmann-like Domain"/>
    <property type="match status" value="1"/>
</dbReference>
<reference evidence="5 6" key="1">
    <citation type="submission" date="2020-06" db="EMBL/GenBank/DDBJ databases">
        <title>Rheinheimera sp. nov., a marine bacterium isolated from coastal.</title>
        <authorList>
            <person name="Yu Q."/>
            <person name="Qi Y."/>
            <person name="Pu J."/>
        </authorList>
    </citation>
    <scope>NUCLEOTIDE SEQUENCE [LARGE SCALE GENOMIC DNA]</scope>
    <source>
        <strain evidence="5 6">YQF-2</strain>
    </source>
</reference>
<dbReference type="Pfam" id="PF01408">
    <property type="entry name" value="GFO_IDH_MocA"/>
    <property type="match status" value="1"/>
</dbReference>
<comment type="caution">
    <text evidence="5">The sequence shown here is derived from an EMBL/GenBank/DDBJ whole genome shotgun (WGS) entry which is preliminary data.</text>
</comment>
<feature type="domain" description="GFO/IDH/MocA-like oxidoreductase" evidence="4">
    <location>
        <begin position="131"/>
        <end position="260"/>
    </location>
</feature>
<evidence type="ECO:0000313" key="5">
    <source>
        <dbReference type="EMBL" id="NRQ43841.1"/>
    </source>
</evidence>
<feature type="domain" description="Gfo/Idh/MocA-like oxidoreductase N-terminal" evidence="3">
    <location>
        <begin position="2"/>
        <end position="120"/>
    </location>
</feature>
<dbReference type="Gene3D" id="3.30.360.10">
    <property type="entry name" value="Dihydrodipicolinate Reductase, domain 2"/>
    <property type="match status" value="1"/>
</dbReference>
<dbReference type="SUPFAM" id="SSF55347">
    <property type="entry name" value="Glyceraldehyde-3-phosphate dehydrogenase-like, C-terminal domain"/>
    <property type="match status" value="1"/>
</dbReference>
<name>A0A7Y5ASQ2_9GAMM</name>
<dbReference type="Pfam" id="PF22725">
    <property type="entry name" value="GFO_IDH_MocA_C3"/>
    <property type="match status" value="1"/>
</dbReference>
<keyword evidence="6" id="KW-1185">Reference proteome</keyword>
<dbReference type="EMBL" id="JABSOD010000018">
    <property type="protein sequence ID" value="NRQ43841.1"/>
    <property type="molecule type" value="Genomic_DNA"/>
</dbReference>
<keyword evidence="2" id="KW-0560">Oxidoreductase</keyword>
<dbReference type="InterPro" id="IPR055170">
    <property type="entry name" value="GFO_IDH_MocA-like_dom"/>
</dbReference>
<dbReference type="PANTHER" id="PTHR22604">
    <property type="entry name" value="OXIDOREDUCTASES"/>
    <property type="match status" value="1"/>
</dbReference>
<dbReference type="PANTHER" id="PTHR22604:SF105">
    <property type="entry name" value="TRANS-1,2-DIHYDROBENZENE-1,2-DIOL DEHYDROGENASE"/>
    <property type="match status" value="1"/>
</dbReference>
<evidence type="ECO:0000259" key="3">
    <source>
        <dbReference type="Pfam" id="PF01408"/>
    </source>
</evidence>
<dbReference type="AlphaFoldDB" id="A0A7Y5ASQ2"/>
<dbReference type="Proteomes" id="UP000523161">
    <property type="component" value="Unassembled WGS sequence"/>
</dbReference>
<dbReference type="SUPFAM" id="SSF51735">
    <property type="entry name" value="NAD(P)-binding Rossmann-fold domains"/>
    <property type="match status" value="1"/>
</dbReference>
<proteinExistence type="inferred from homology"/>
<protein>
    <submittedName>
        <fullName evidence="5">Gfo/Idh/MocA family oxidoreductase</fullName>
    </submittedName>
</protein>
<accession>A0A7Y5ASQ2</accession>
<evidence type="ECO:0000256" key="1">
    <source>
        <dbReference type="ARBA" id="ARBA00010928"/>
    </source>
</evidence>
<evidence type="ECO:0000256" key="2">
    <source>
        <dbReference type="ARBA" id="ARBA00023002"/>
    </source>
</evidence>
<comment type="similarity">
    <text evidence="1">Belongs to the Gfo/Idh/MocA family.</text>
</comment>
<evidence type="ECO:0000259" key="4">
    <source>
        <dbReference type="Pfam" id="PF22725"/>
    </source>
</evidence>
<dbReference type="InterPro" id="IPR000683">
    <property type="entry name" value="Gfo/Idh/MocA-like_OxRdtase_N"/>
</dbReference>
<gene>
    <name evidence="5" type="ORF">HRH59_14935</name>
</gene>